<name>A0A7J7UTL4_PIPKU</name>
<dbReference type="AlphaFoldDB" id="A0A7J7UTL4"/>
<sequence>MSDCPGQSAHHAQVAASHPGEDLGDVFCSENLGLEGGLQGRLIQPFTWTWLSLHTKAVPSTWTQGAYHLLGLPTLSWQDFPKLHQSQSPGDSALLLVLLWEVMRTKQNPAQSRLESSGCSELNPEAEAAWERAGTSSVVCQASTMGDWRGWANHLLTCVS</sequence>
<proteinExistence type="predicted"/>
<protein>
    <submittedName>
        <fullName evidence="1">Uncharacterized protein</fullName>
    </submittedName>
</protein>
<gene>
    <name evidence="1" type="ORF">mPipKuh1_008732</name>
</gene>
<organism evidence="1 2">
    <name type="scientific">Pipistrellus kuhlii</name>
    <name type="common">Kuhl's pipistrelle</name>
    <dbReference type="NCBI Taxonomy" id="59472"/>
    <lineage>
        <taxon>Eukaryota</taxon>
        <taxon>Metazoa</taxon>
        <taxon>Chordata</taxon>
        <taxon>Craniata</taxon>
        <taxon>Vertebrata</taxon>
        <taxon>Euteleostomi</taxon>
        <taxon>Mammalia</taxon>
        <taxon>Eutheria</taxon>
        <taxon>Laurasiatheria</taxon>
        <taxon>Chiroptera</taxon>
        <taxon>Yangochiroptera</taxon>
        <taxon>Vespertilionidae</taxon>
        <taxon>Pipistrellus</taxon>
    </lineage>
</organism>
<reference evidence="1 2" key="1">
    <citation type="journal article" date="2020" name="Nature">
        <title>Six reference-quality genomes reveal evolution of bat adaptations.</title>
        <authorList>
            <person name="Jebb D."/>
            <person name="Huang Z."/>
            <person name="Pippel M."/>
            <person name="Hughes G.M."/>
            <person name="Lavrichenko K."/>
            <person name="Devanna P."/>
            <person name="Winkler S."/>
            <person name="Jermiin L.S."/>
            <person name="Skirmuntt E.C."/>
            <person name="Katzourakis A."/>
            <person name="Burkitt-Gray L."/>
            <person name="Ray D.A."/>
            <person name="Sullivan K.A.M."/>
            <person name="Roscito J.G."/>
            <person name="Kirilenko B.M."/>
            <person name="Davalos L.M."/>
            <person name="Corthals A.P."/>
            <person name="Power M.L."/>
            <person name="Jones G."/>
            <person name="Ransome R.D."/>
            <person name="Dechmann D.K.N."/>
            <person name="Locatelli A.G."/>
            <person name="Puechmaille S.J."/>
            <person name="Fedrigo O."/>
            <person name="Jarvis E.D."/>
            <person name="Hiller M."/>
            <person name="Vernes S.C."/>
            <person name="Myers E.W."/>
            <person name="Teeling E.C."/>
        </authorList>
    </citation>
    <scope>NUCLEOTIDE SEQUENCE [LARGE SCALE GENOMIC DNA]</scope>
    <source>
        <strain evidence="1">MPipKuh1</strain>
        <tissue evidence="1">Flight muscle</tissue>
    </source>
</reference>
<dbReference type="EMBL" id="JACAGB010000018">
    <property type="protein sequence ID" value="KAF6316229.1"/>
    <property type="molecule type" value="Genomic_DNA"/>
</dbReference>
<keyword evidence="2" id="KW-1185">Reference proteome</keyword>
<evidence type="ECO:0000313" key="1">
    <source>
        <dbReference type="EMBL" id="KAF6316229.1"/>
    </source>
</evidence>
<evidence type="ECO:0000313" key="2">
    <source>
        <dbReference type="Proteomes" id="UP000558488"/>
    </source>
</evidence>
<dbReference type="Proteomes" id="UP000558488">
    <property type="component" value="Unassembled WGS sequence"/>
</dbReference>
<accession>A0A7J7UTL4</accession>
<comment type="caution">
    <text evidence="1">The sequence shown here is derived from an EMBL/GenBank/DDBJ whole genome shotgun (WGS) entry which is preliminary data.</text>
</comment>